<evidence type="ECO:0000313" key="2">
    <source>
        <dbReference type="EMBL" id="KAJ2923268.1"/>
    </source>
</evidence>
<dbReference type="Proteomes" id="UP001140091">
    <property type="component" value="Unassembled WGS sequence"/>
</dbReference>
<organism evidence="2 3">
    <name type="scientific">Candolleomyces eurysporus</name>
    <dbReference type="NCBI Taxonomy" id="2828524"/>
    <lineage>
        <taxon>Eukaryota</taxon>
        <taxon>Fungi</taxon>
        <taxon>Dikarya</taxon>
        <taxon>Basidiomycota</taxon>
        <taxon>Agaricomycotina</taxon>
        <taxon>Agaricomycetes</taxon>
        <taxon>Agaricomycetidae</taxon>
        <taxon>Agaricales</taxon>
        <taxon>Agaricineae</taxon>
        <taxon>Psathyrellaceae</taxon>
        <taxon>Candolleomyces</taxon>
    </lineage>
</organism>
<reference evidence="2" key="1">
    <citation type="submission" date="2022-06" db="EMBL/GenBank/DDBJ databases">
        <title>Genome Sequence of Candolleomyces eurysporus.</title>
        <authorList>
            <person name="Buettner E."/>
        </authorList>
    </citation>
    <scope>NUCLEOTIDE SEQUENCE</scope>
    <source>
        <strain evidence="2">VTCC 930004</strain>
    </source>
</reference>
<sequence>MADKEDEGGYGTNPGASTFIPGSATLAWEAKTVSQNGNDDDAPAICCSEHVAPTNCALAAAQPANKNEDDNPLNYAGK</sequence>
<feature type="region of interest" description="Disordered" evidence="1">
    <location>
        <begin position="1"/>
        <end position="21"/>
    </location>
</feature>
<accession>A0A9W8J2X3</accession>
<evidence type="ECO:0000256" key="1">
    <source>
        <dbReference type="SAM" id="MobiDB-lite"/>
    </source>
</evidence>
<proteinExistence type="predicted"/>
<feature type="non-terminal residue" evidence="2">
    <location>
        <position position="78"/>
    </location>
</feature>
<comment type="caution">
    <text evidence="2">The sequence shown here is derived from an EMBL/GenBank/DDBJ whole genome shotgun (WGS) entry which is preliminary data.</text>
</comment>
<evidence type="ECO:0000313" key="3">
    <source>
        <dbReference type="Proteomes" id="UP001140091"/>
    </source>
</evidence>
<gene>
    <name evidence="2" type="ORF">H1R20_g13826</name>
</gene>
<keyword evidence="3" id="KW-1185">Reference proteome</keyword>
<dbReference type="AlphaFoldDB" id="A0A9W8J2X3"/>
<dbReference type="EMBL" id="JANBPK010001376">
    <property type="protein sequence ID" value="KAJ2923268.1"/>
    <property type="molecule type" value="Genomic_DNA"/>
</dbReference>
<protein>
    <submittedName>
        <fullName evidence="2">Uncharacterized protein</fullName>
    </submittedName>
</protein>
<name>A0A9W8J2X3_9AGAR</name>